<dbReference type="EMBL" id="CAFABA010000099">
    <property type="protein sequence ID" value="CAB4834569.1"/>
    <property type="molecule type" value="Genomic_DNA"/>
</dbReference>
<feature type="compositionally biased region" description="Basic and acidic residues" evidence="1">
    <location>
        <begin position="155"/>
        <end position="182"/>
    </location>
</feature>
<accession>A0A6J7ARG1</accession>
<sequence>MKRAVELAQCRLEPDDSLLGGFFGLAATRSGQRAGLDLEPRRDLDCAVAHHRGERVDRTTRFGDAFGEPRGVVQRPPVLDLAELDASFEHPDAFDRALVGRFGLGDVLRGHDDGHVVRTPREAQMVGDHSLERRGVEHHGYRPIKEPLGQGARPDLVRRPPELHERRSAARDALEQQRRGVDKPVAGRGGHPRDNREIAGEPHKGVLIFDQTEFEQTHAML</sequence>
<dbReference type="AlphaFoldDB" id="A0A6J7ARG1"/>
<evidence type="ECO:0000256" key="1">
    <source>
        <dbReference type="SAM" id="MobiDB-lite"/>
    </source>
</evidence>
<organism evidence="2">
    <name type="scientific">freshwater metagenome</name>
    <dbReference type="NCBI Taxonomy" id="449393"/>
    <lineage>
        <taxon>unclassified sequences</taxon>
        <taxon>metagenomes</taxon>
        <taxon>ecological metagenomes</taxon>
    </lineage>
</organism>
<reference evidence="2" key="1">
    <citation type="submission" date="2020-05" db="EMBL/GenBank/DDBJ databases">
        <authorList>
            <person name="Chiriac C."/>
            <person name="Salcher M."/>
            <person name="Ghai R."/>
            <person name="Kavagutti S V."/>
        </authorList>
    </citation>
    <scope>NUCLEOTIDE SEQUENCE</scope>
</reference>
<name>A0A6J7ARG1_9ZZZZ</name>
<gene>
    <name evidence="2" type="ORF">UFOPK3139_02126</name>
</gene>
<proteinExistence type="predicted"/>
<evidence type="ECO:0000313" key="2">
    <source>
        <dbReference type="EMBL" id="CAB4834569.1"/>
    </source>
</evidence>
<feature type="region of interest" description="Disordered" evidence="1">
    <location>
        <begin position="142"/>
        <end position="202"/>
    </location>
</feature>
<feature type="compositionally biased region" description="Basic and acidic residues" evidence="1">
    <location>
        <begin position="191"/>
        <end position="202"/>
    </location>
</feature>
<protein>
    <submittedName>
        <fullName evidence="2">Unannotated protein</fullName>
    </submittedName>
</protein>